<feature type="region of interest" description="Disordered" evidence="1">
    <location>
        <begin position="193"/>
        <end position="225"/>
    </location>
</feature>
<gene>
    <name evidence="2" type="ORF">FCALED_LOCUS14706</name>
</gene>
<sequence length="235" mass="26933">SERLEAPTRIENKSLDYERTYSIDTTIFIINRLFRMHQDMVELVWIELTTPHTKHHKIDGLIKVIKTKKNQAIILFEFSYGRQAPLSKEDGDEVKLCRNSMRILNNLLQNVPKDKARIYLVQSANGLIKIKYLIRPLPSIYILQSFTNIKIPVSFDDFEQFAKNVVDLMNFQVDVLSTIKVINKVVTRPNHIHTTSVENTPEKKKNVENKPSSPKSPSGGGSSLPLILNYVLSSD</sequence>
<protein>
    <submittedName>
        <fullName evidence="2">2031_t:CDS:1</fullName>
    </submittedName>
</protein>
<accession>A0A9N9I9Q9</accession>
<organism evidence="2 3">
    <name type="scientific">Funneliformis caledonium</name>
    <dbReference type="NCBI Taxonomy" id="1117310"/>
    <lineage>
        <taxon>Eukaryota</taxon>
        <taxon>Fungi</taxon>
        <taxon>Fungi incertae sedis</taxon>
        <taxon>Mucoromycota</taxon>
        <taxon>Glomeromycotina</taxon>
        <taxon>Glomeromycetes</taxon>
        <taxon>Glomerales</taxon>
        <taxon>Glomeraceae</taxon>
        <taxon>Funneliformis</taxon>
    </lineage>
</organism>
<reference evidence="2" key="1">
    <citation type="submission" date="2021-06" db="EMBL/GenBank/DDBJ databases">
        <authorList>
            <person name="Kallberg Y."/>
            <person name="Tangrot J."/>
            <person name="Rosling A."/>
        </authorList>
    </citation>
    <scope>NUCLEOTIDE SEQUENCE</scope>
    <source>
        <strain evidence="2">UK204</strain>
    </source>
</reference>
<keyword evidence="3" id="KW-1185">Reference proteome</keyword>
<dbReference type="AlphaFoldDB" id="A0A9N9I9Q9"/>
<dbReference type="OrthoDB" id="2397787at2759"/>
<dbReference type="EMBL" id="CAJVPQ010011307">
    <property type="protein sequence ID" value="CAG8726578.1"/>
    <property type="molecule type" value="Genomic_DNA"/>
</dbReference>
<name>A0A9N9I9Q9_9GLOM</name>
<evidence type="ECO:0000256" key="1">
    <source>
        <dbReference type="SAM" id="MobiDB-lite"/>
    </source>
</evidence>
<evidence type="ECO:0000313" key="3">
    <source>
        <dbReference type="Proteomes" id="UP000789570"/>
    </source>
</evidence>
<proteinExistence type="predicted"/>
<feature type="non-terminal residue" evidence="2">
    <location>
        <position position="1"/>
    </location>
</feature>
<comment type="caution">
    <text evidence="2">The sequence shown here is derived from an EMBL/GenBank/DDBJ whole genome shotgun (WGS) entry which is preliminary data.</text>
</comment>
<dbReference type="Proteomes" id="UP000789570">
    <property type="component" value="Unassembled WGS sequence"/>
</dbReference>
<evidence type="ECO:0000313" key="2">
    <source>
        <dbReference type="EMBL" id="CAG8726578.1"/>
    </source>
</evidence>